<proteinExistence type="predicted"/>
<organism evidence="4 5">
    <name type="scientific">Aspergillus mulundensis</name>
    <dbReference type="NCBI Taxonomy" id="1810919"/>
    <lineage>
        <taxon>Eukaryota</taxon>
        <taxon>Fungi</taxon>
        <taxon>Dikarya</taxon>
        <taxon>Ascomycota</taxon>
        <taxon>Pezizomycotina</taxon>
        <taxon>Eurotiomycetes</taxon>
        <taxon>Eurotiomycetidae</taxon>
        <taxon>Eurotiales</taxon>
        <taxon>Aspergillaceae</taxon>
        <taxon>Aspergillus</taxon>
        <taxon>Aspergillus subgen. Nidulantes</taxon>
    </lineage>
</organism>
<sequence length="600" mass="67805">MSFQPRSFDALPFDVWSLILSHVPILDYQALKLAGNRRLTELIRDALSRLSRTQYLDAIAKEDARQNGLPKGFCRKPMEILIERGRPELVNYYKAKYQRGRHDNKEYDASRRMAAEKRSYSLALQWAAFYGQQSIIQLLVHRVNLRSGKLRRTALHYAAMADQVGAAALLLQHGAYVNASDDDGKTPLEYAIKHEATGVEGLLKAHGGHTDWPTILKTEDWARYIRDWKDGATELFTYQSHVTRTIIRRCWQLKACMRYYSLRRTDAPPQDISRHQKHILRLAIRRDDPHMVQFVLDESSEFDVALSTALCLAAQWGRVEITRLLLDGGADPNKAAGYPAQKPMQTALLHGQNDLVELYCGLGFSIDTTNYHGQTALHLAVEKYSGSTIQNIINLGADMNMADVNGRTPLHVIAANKVYTYAAEILLAEGADVDPRDSQGNTPLHYTLPPHCETETLDMCTCLLDHCADPNIPNSDGNFPLHVILNPNGRIRSSLEIPNHDRQYSFFLIFVLFFTDRADPNVVDPQGRTPLHLLLSAPLLNSTYCLMCDLLLQKGANVNARDHLGLTPKWCLTQFRHEDIEDRKAFNATMQLLMDHGAVL</sequence>
<dbReference type="PANTHER" id="PTHR24198">
    <property type="entry name" value="ANKYRIN REPEAT AND PROTEIN KINASE DOMAIN-CONTAINING PROTEIN"/>
    <property type="match status" value="1"/>
</dbReference>
<keyword evidence="2 3" id="KW-0040">ANK repeat</keyword>
<dbReference type="STRING" id="1810919.A0A3D8RFL1"/>
<evidence type="ECO:0000256" key="3">
    <source>
        <dbReference type="PROSITE-ProRule" id="PRU00023"/>
    </source>
</evidence>
<feature type="repeat" description="ANK" evidence="3">
    <location>
        <begin position="305"/>
        <end position="337"/>
    </location>
</feature>
<gene>
    <name evidence="4" type="ORF">DSM5745_07900</name>
</gene>
<dbReference type="RefSeq" id="XP_026601948.1">
    <property type="nucleotide sequence ID" value="XM_026749916.1"/>
</dbReference>
<dbReference type="Pfam" id="PF12796">
    <property type="entry name" value="Ank_2"/>
    <property type="match status" value="2"/>
</dbReference>
<feature type="repeat" description="ANK" evidence="3">
    <location>
        <begin position="405"/>
        <end position="438"/>
    </location>
</feature>
<feature type="repeat" description="ANK" evidence="3">
    <location>
        <begin position="526"/>
        <end position="563"/>
    </location>
</feature>
<feature type="repeat" description="ANK" evidence="3">
    <location>
        <begin position="150"/>
        <end position="182"/>
    </location>
</feature>
<dbReference type="SUPFAM" id="SSF48403">
    <property type="entry name" value="Ankyrin repeat"/>
    <property type="match status" value="3"/>
</dbReference>
<dbReference type="PROSITE" id="PS50088">
    <property type="entry name" value="ANK_REPEAT"/>
    <property type="match status" value="5"/>
</dbReference>
<dbReference type="Gene3D" id="1.25.40.20">
    <property type="entry name" value="Ankyrin repeat-containing domain"/>
    <property type="match status" value="4"/>
</dbReference>
<accession>A0A3D8RFL1</accession>
<dbReference type="InterPro" id="IPR036770">
    <property type="entry name" value="Ankyrin_rpt-contain_sf"/>
</dbReference>
<evidence type="ECO:0000313" key="5">
    <source>
        <dbReference type="Proteomes" id="UP000256690"/>
    </source>
</evidence>
<dbReference type="Proteomes" id="UP000256690">
    <property type="component" value="Unassembled WGS sequence"/>
</dbReference>
<dbReference type="InterPro" id="IPR002110">
    <property type="entry name" value="Ankyrin_rpt"/>
</dbReference>
<feature type="repeat" description="ANK" evidence="3">
    <location>
        <begin position="372"/>
        <end position="404"/>
    </location>
</feature>
<name>A0A3D8RFL1_9EURO</name>
<evidence type="ECO:0000256" key="2">
    <source>
        <dbReference type="ARBA" id="ARBA00023043"/>
    </source>
</evidence>
<dbReference type="AlphaFoldDB" id="A0A3D8RFL1"/>
<comment type="caution">
    <text evidence="4">The sequence shown here is derived from an EMBL/GenBank/DDBJ whole genome shotgun (WGS) entry which is preliminary data.</text>
</comment>
<dbReference type="Pfam" id="PF00023">
    <property type="entry name" value="Ank"/>
    <property type="match status" value="2"/>
</dbReference>
<evidence type="ECO:0000256" key="1">
    <source>
        <dbReference type="ARBA" id="ARBA00022737"/>
    </source>
</evidence>
<dbReference type="PROSITE" id="PS50297">
    <property type="entry name" value="ANK_REP_REGION"/>
    <property type="match status" value="5"/>
</dbReference>
<dbReference type="GeneID" id="38118270"/>
<dbReference type="PANTHER" id="PTHR24198:SF165">
    <property type="entry name" value="ANKYRIN REPEAT-CONTAINING PROTEIN-RELATED"/>
    <property type="match status" value="1"/>
</dbReference>
<keyword evidence="5" id="KW-1185">Reference proteome</keyword>
<protein>
    <submittedName>
        <fullName evidence="4">Uncharacterized protein</fullName>
    </submittedName>
</protein>
<dbReference type="OrthoDB" id="366390at2759"/>
<dbReference type="EMBL" id="PVWQ01000009">
    <property type="protein sequence ID" value="RDW72728.1"/>
    <property type="molecule type" value="Genomic_DNA"/>
</dbReference>
<evidence type="ECO:0000313" key="4">
    <source>
        <dbReference type="EMBL" id="RDW72728.1"/>
    </source>
</evidence>
<reference evidence="4 5" key="1">
    <citation type="journal article" date="2018" name="IMA Fungus">
        <title>IMA Genome-F 9: Draft genome sequence of Annulohypoxylon stygium, Aspergillus mulundensis, Berkeleyomyces basicola (syn. Thielaviopsis basicola), Ceratocystis smalleyi, two Cercospora beticola strains, Coleophoma cylindrospora, Fusarium fracticaudum, Phialophora cf. hyalina, and Morchella septimelata.</title>
        <authorList>
            <person name="Wingfield B.D."/>
            <person name="Bills G.F."/>
            <person name="Dong Y."/>
            <person name="Huang W."/>
            <person name="Nel W.J."/>
            <person name="Swalarsk-Parry B.S."/>
            <person name="Vaghefi N."/>
            <person name="Wilken P.M."/>
            <person name="An Z."/>
            <person name="de Beer Z.W."/>
            <person name="De Vos L."/>
            <person name="Chen L."/>
            <person name="Duong T.A."/>
            <person name="Gao Y."/>
            <person name="Hammerbacher A."/>
            <person name="Kikkert J.R."/>
            <person name="Li Y."/>
            <person name="Li H."/>
            <person name="Li K."/>
            <person name="Li Q."/>
            <person name="Liu X."/>
            <person name="Ma X."/>
            <person name="Naidoo K."/>
            <person name="Pethybridge S.J."/>
            <person name="Sun J."/>
            <person name="Steenkamp E.T."/>
            <person name="van der Nest M.A."/>
            <person name="van Wyk S."/>
            <person name="Wingfield M.J."/>
            <person name="Xiong C."/>
            <person name="Yue Q."/>
            <person name="Zhang X."/>
        </authorList>
    </citation>
    <scope>NUCLEOTIDE SEQUENCE [LARGE SCALE GENOMIC DNA]</scope>
    <source>
        <strain evidence="4 5">DSM 5745</strain>
    </source>
</reference>
<dbReference type="SMART" id="SM00248">
    <property type="entry name" value="ANK"/>
    <property type="match status" value="9"/>
</dbReference>
<keyword evidence="1" id="KW-0677">Repeat</keyword>